<name>A0ABW2QKC9_9BURK</name>
<dbReference type="RefSeq" id="WP_382223505.1">
    <property type="nucleotide sequence ID" value="NZ_JBHTCA010000007.1"/>
</dbReference>
<dbReference type="PROSITE" id="PS50995">
    <property type="entry name" value="HTH_MARR_2"/>
    <property type="match status" value="1"/>
</dbReference>
<sequence length="147" mass="16019">MSTPQTPSDYRVTDQVGHLLRRAYQRHTAIFQSVVPANKLSAAQFVVLCAVRDHAGATIADIVQATAMDEPAVRGIVERLKWTDLVSVAHEPGDKRHATVTLTALGQTTVDETLPHAQHISELTFGDLSADERQQLTALLRRISGTA</sequence>
<dbReference type="SMART" id="SM00347">
    <property type="entry name" value="HTH_MARR"/>
    <property type="match status" value="1"/>
</dbReference>
<comment type="caution">
    <text evidence="2">The sequence shown here is derived from an EMBL/GenBank/DDBJ whole genome shotgun (WGS) entry which is preliminary data.</text>
</comment>
<protein>
    <submittedName>
        <fullName evidence="2">MarR family winged helix-turn-helix transcriptional regulator</fullName>
    </submittedName>
</protein>
<dbReference type="SUPFAM" id="SSF46785">
    <property type="entry name" value="Winged helix' DNA-binding domain"/>
    <property type="match status" value="1"/>
</dbReference>
<proteinExistence type="predicted"/>
<keyword evidence="3" id="KW-1185">Reference proteome</keyword>
<dbReference type="PANTHER" id="PTHR33164:SF95">
    <property type="entry name" value="TRANSCRIPTIONAL REGULATOR"/>
    <property type="match status" value="1"/>
</dbReference>
<dbReference type="Pfam" id="PF12802">
    <property type="entry name" value="MarR_2"/>
    <property type="match status" value="1"/>
</dbReference>
<accession>A0ABW2QKC9</accession>
<dbReference type="EMBL" id="JBHTCA010000007">
    <property type="protein sequence ID" value="MFC7409589.1"/>
    <property type="molecule type" value="Genomic_DNA"/>
</dbReference>
<dbReference type="InterPro" id="IPR036388">
    <property type="entry name" value="WH-like_DNA-bd_sf"/>
</dbReference>
<evidence type="ECO:0000313" key="3">
    <source>
        <dbReference type="Proteomes" id="UP001596501"/>
    </source>
</evidence>
<feature type="domain" description="HTH marR-type" evidence="1">
    <location>
        <begin position="13"/>
        <end position="145"/>
    </location>
</feature>
<dbReference type="InterPro" id="IPR039422">
    <property type="entry name" value="MarR/SlyA-like"/>
</dbReference>
<reference evidence="3" key="1">
    <citation type="journal article" date="2019" name="Int. J. Syst. Evol. Microbiol.">
        <title>The Global Catalogue of Microorganisms (GCM) 10K type strain sequencing project: providing services to taxonomists for standard genome sequencing and annotation.</title>
        <authorList>
            <consortium name="The Broad Institute Genomics Platform"/>
            <consortium name="The Broad Institute Genome Sequencing Center for Infectious Disease"/>
            <person name="Wu L."/>
            <person name="Ma J."/>
        </authorList>
    </citation>
    <scope>NUCLEOTIDE SEQUENCE [LARGE SCALE GENOMIC DNA]</scope>
    <source>
        <strain evidence="3">CGMCC 1.12371</strain>
    </source>
</reference>
<dbReference type="InterPro" id="IPR036390">
    <property type="entry name" value="WH_DNA-bd_sf"/>
</dbReference>
<dbReference type="PANTHER" id="PTHR33164">
    <property type="entry name" value="TRANSCRIPTIONAL REGULATOR, MARR FAMILY"/>
    <property type="match status" value="1"/>
</dbReference>
<organism evidence="2 3">
    <name type="scientific">Hydrogenophaga atypica</name>
    <dbReference type="NCBI Taxonomy" id="249409"/>
    <lineage>
        <taxon>Bacteria</taxon>
        <taxon>Pseudomonadati</taxon>
        <taxon>Pseudomonadota</taxon>
        <taxon>Betaproteobacteria</taxon>
        <taxon>Burkholderiales</taxon>
        <taxon>Comamonadaceae</taxon>
        <taxon>Hydrogenophaga</taxon>
    </lineage>
</organism>
<dbReference type="InterPro" id="IPR000835">
    <property type="entry name" value="HTH_MarR-typ"/>
</dbReference>
<dbReference type="Gene3D" id="1.10.10.10">
    <property type="entry name" value="Winged helix-like DNA-binding domain superfamily/Winged helix DNA-binding domain"/>
    <property type="match status" value="1"/>
</dbReference>
<evidence type="ECO:0000313" key="2">
    <source>
        <dbReference type="EMBL" id="MFC7409589.1"/>
    </source>
</evidence>
<gene>
    <name evidence="2" type="ORF">ACFQPB_12025</name>
</gene>
<evidence type="ECO:0000259" key="1">
    <source>
        <dbReference type="PROSITE" id="PS50995"/>
    </source>
</evidence>
<dbReference type="Proteomes" id="UP001596501">
    <property type="component" value="Unassembled WGS sequence"/>
</dbReference>